<gene>
    <name evidence="16 18" type="primary">asd</name>
    <name evidence="18" type="ORF">E1742_08925</name>
</gene>
<keyword evidence="10 16" id="KW-0521">NADP</keyword>
<evidence type="ECO:0000256" key="1">
    <source>
        <dbReference type="ARBA" id="ARBA00002492"/>
    </source>
</evidence>
<comment type="subunit">
    <text evidence="6 16">Homodimer.</text>
</comment>
<dbReference type="CDD" id="cd02314">
    <property type="entry name" value="VcASADH1_like_N"/>
    <property type="match status" value="1"/>
</dbReference>
<protein>
    <recommendedName>
        <fullName evidence="7 16">Aspartate-semialdehyde dehydrogenase</fullName>
        <shortName evidence="16">ASA dehydrogenase</shortName>
        <shortName evidence="16">ASADH</shortName>
        <ecNumber evidence="7 16">1.2.1.11</ecNumber>
    </recommendedName>
    <alternativeName>
        <fullName evidence="16">Aspartate-beta-semialdehyde dehydrogenase</fullName>
    </alternativeName>
</protein>
<evidence type="ECO:0000256" key="7">
    <source>
        <dbReference type="ARBA" id="ARBA00013120"/>
    </source>
</evidence>
<dbReference type="PROSITE" id="PS01103">
    <property type="entry name" value="ASD"/>
    <property type="match status" value="1"/>
</dbReference>
<evidence type="ECO:0000256" key="14">
    <source>
        <dbReference type="ARBA" id="ARBA00023167"/>
    </source>
</evidence>
<evidence type="ECO:0000256" key="2">
    <source>
        <dbReference type="ARBA" id="ARBA00005021"/>
    </source>
</evidence>
<keyword evidence="12 16" id="KW-0560">Oxidoreductase</keyword>
<evidence type="ECO:0000313" key="18">
    <source>
        <dbReference type="EMBL" id="QBQ36263.1"/>
    </source>
</evidence>
<evidence type="ECO:0000256" key="3">
    <source>
        <dbReference type="ARBA" id="ARBA00005076"/>
    </source>
</evidence>
<evidence type="ECO:0000256" key="6">
    <source>
        <dbReference type="ARBA" id="ARBA00011738"/>
    </source>
</evidence>
<dbReference type="CDD" id="cd23938">
    <property type="entry name" value="ASADH_C_bac_like"/>
    <property type="match status" value="1"/>
</dbReference>
<comment type="caution">
    <text evidence="16">Lacks conserved residue(s) required for the propagation of feature annotation.</text>
</comment>
<dbReference type="HAMAP" id="MF_02121">
    <property type="entry name" value="ASADH"/>
    <property type="match status" value="1"/>
</dbReference>
<evidence type="ECO:0000256" key="11">
    <source>
        <dbReference type="ARBA" id="ARBA00022915"/>
    </source>
</evidence>
<feature type="binding site" evidence="16">
    <location>
        <begin position="10"/>
        <end position="13"/>
    </location>
    <ligand>
        <name>NADP(+)</name>
        <dbReference type="ChEBI" id="CHEBI:58349"/>
    </ligand>
</feature>
<feature type="binding site" evidence="16">
    <location>
        <position position="73"/>
    </location>
    <ligand>
        <name>NADP(+)</name>
        <dbReference type="ChEBI" id="CHEBI:58349"/>
    </ligand>
</feature>
<dbReference type="Gene3D" id="3.40.50.720">
    <property type="entry name" value="NAD(P)-binding Rossmann-like Domain"/>
    <property type="match status" value="1"/>
</dbReference>
<accession>A0ABX5S7D4</accession>
<comment type="pathway">
    <text evidence="3 16">Amino-acid biosynthesis; L-lysine biosynthesis via DAP pathway; (S)-tetrahydrodipicolinate from L-aspartate: step 2/4.</text>
</comment>
<dbReference type="InterPro" id="IPR000319">
    <property type="entry name" value="Asp-semialdehyde_DH_CS"/>
</dbReference>
<keyword evidence="14 16" id="KW-0486">Methionine biosynthesis</keyword>
<feature type="domain" description="Semialdehyde dehydrogenase NAD-binding" evidence="17">
    <location>
        <begin position="3"/>
        <end position="122"/>
    </location>
</feature>
<evidence type="ECO:0000256" key="4">
    <source>
        <dbReference type="ARBA" id="ARBA00005097"/>
    </source>
</evidence>
<dbReference type="EC" id="1.2.1.11" evidence="7 16"/>
<keyword evidence="11 16" id="KW-0220">Diaminopimelate biosynthesis</keyword>
<feature type="binding site" evidence="16">
    <location>
        <position position="242"/>
    </location>
    <ligand>
        <name>substrate</name>
    </ligand>
</feature>
<comment type="pathway">
    <text evidence="4 16">Amino-acid biosynthesis; L-threonine biosynthesis; L-threonine from L-aspartate: step 2/5.</text>
</comment>
<evidence type="ECO:0000256" key="5">
    <source>
        <dbReference type="ARBA" id="ARBA00010584"/>
    </source>
</evidence>
<comment type="catalytic activity">
    <reaction evidence="15 16">
        <text>L-aspartate 4-semialdehyde + phosphate + NADP(+) = 4-phospho-L-aspartate + NADPH + H(+)</text>
        <dbReference type="Rhea" id="RHEA:24284"/>
        <dbReference type="ChEBI" id="CHEBI:15378"/>
        <dbReference type="ChEBI" id="CHEBI:43474"/>
        <dbReference type="ChEBI" id="CHEBI:57535"/>
        <dbReference type="ChEBI" id="CHEBI:57783"/>
        <dbReference type="ChEBI" id="CHEBI:58349"/>
        <dbReference type="ChEBI" id="CHEBI:537519"/>
        <dbReference type="EC" id="1.2.1.11"/>
    </reaction>
</comment>
<sequence length="375" mass="40789">MKLVGLVGWRGMVGSVLMQRMQEEGDFDHIEPVFFSTSNTGGKAPAMAKNETTLKDATDIEELKRCEIIISCQGGDYTSDVFPKLRAAGWNGYWIDAASTLRMDKDAVIVLDPVNLNVIKDAMVKGVRNFIGGNCTVSCMLMGLGGLFKQDMVEWMTSMTYQAASGGGAQHMRELLTQFGTINAAVKPLLDNPASAILEIDRQVLATQHGLSGEETKQFGVPLAGNLIPWIDKDLNNGQSKEEWKGGAETNKILGRGADFGSSVIPVDGLCVRIGAMRCHSQALTIKLKKDVPLDEINDIIAGDNEWVKFVPNTREASVRDLTPAAVTGSLTIPVGRVRKMSMGPEYISAFTVGDQLLWGAAEPLRRMLRIVLDK</sequence>
<keyword evidence="8 16" id="KW-0028">Amino-acid biosynthesis</keyword>
<comment type="similarity">
    <text evidence="5 16">Belongs to the aspartate-semialdehyde dehydrogenase family.</text>
</comment>
<feature type="binding site" evidence="16">
    <location>
        <begin position="165"/>
        <end position="166"/>
    </location>
    <ligand>
        <name>NADP(+)</name>
        <dbReference type="ChEBI" id="CHEBI:58349"/>
    </ligand>
</feature>
<evidence type="ECO:0000256" key="13">
    <source>
        <dbReference type="ARBA" id="ARBA00023154"/>
    </source>
</evidence>
<dbReference type="InterPro" id="IPR012080">
    <property type="entry name" value="Asp_semialdehyde_DH"/>
</dbReference>
<dbReference type="Pfam" id="PF01118">
    <property type="entry name" value="Semialdhyde_dh"/>
    <property type="match status" value="1"/>
</dbReference>
<evidence type="ECO:0000256" key="16">
    <source>
        <dbReference type="HAMAP-Rule" id="MF_02121"/>
    </source>
</evidence>
<dbReference type="NCBIfam" id="NF005144">
    <property type="entry name" value="PRK06598.1"/>
    <property type="match status" value="1"/>
</dbReference>
<comment type="pathway">
    <text evidence="2 16">Amino-acid biosynthesis; L-methionine biosynthesis via de novo pathway; L-homoserine from L-aspartate: step 2/3.</text>
</comment>
<dbReference type="InterPro" id="IPR011534">
    <property type="entry name" value="Asp_ADH_gamma-type"/>
</dbReference>
<evidence type="ECO:0000256" key="15">
    <source>
        <dbReference type="ARBA" id="ARBA00047891"/>
    </source>
</evidence>
<dbReference type="SMART" id="SM00859">
    <property type="entry name" value="Semialdhyde_dh"/>
    <property type="match status" value="1"/>
</dbReference>
<dbReference type="InterPro" id="IPR000534">
    <property type="entry name" value="Semialdehyde_DH_NAD-bd"/>
</dbReference>
<evidence type="ECO:0000259" key="17">
    <source>
        <dbReference type="SMART" id="SM00859"/>
    </source>
</evidence>
<dbReference type="PIRSF" id="PIRSF000148">
    <property type="entry name" value="ASA_dh"/>
    <property type="match status" value="1"/>
</dbReference>
<dbReference type="NCBIfam" id="TIGR01745">
    <property type="entry name" value="asd_gamma"/>
    <property type="match status" value="1"/>
</dbReference>
<feature type="binding site" evidence="16">
    <location>
        <position position="356"/>
    </location>
    <ligand>
        <name>NADP(+)</name>
        <dbReference type="ChEBI" id="CHEBI:58349"/>
    </ligand>
</feature>
<reference evidence="18 19" key="1">
    <citation type="submission" date="2019-03" db="EMBL/GenBank/DDBJ databases">
        <title>Draft Genome Sequences of Six Type Strains of the Genus Massilia.</title>
        <authorList>
            <person name="Miess H."/>
            <person name="Frediansyhah A."/>
            <person name="Gross H."/>
        </authorList>
    </citation>
    <scope>NUCLEOTIDE SEQUENCE [LARGE SCALE GENOMIC DNA]</scope>
    <source>
        <strain evidence="18 19">DSM 17505</strain>
    </source>
</reference>
<organism evidence="18 19">
    <name type="scientific">Pseudoduganella plicata</name>
    <dbReference type="NCBI Taxonomy" id="321984"/>
    <lineage>
        <taxon>Bacteria</taxon>
        <taxon>Pseudomonadati</taxon>
        <taxon>Pseudomonadota</taxon>
        <taxon>Betaproteobacteria</taxon>
        <taxon>Burkholderiales</taxon>
        <taxon>Oxalobacteraceae</taxon>
        <taxon>Telluria group</taxon>
        <taxon>Pseudoduganella</taxon>
    </lineage>
</organism>
<dbReference type="InterPro" id="IPR036291">
    <property type="entry name" value="NAD(P)-bd_dom_sf"/>
</dbReference>
<dbReference type="Pfam" id="PF02774">
    <property type="entry name" value="Semialdhyde_dhC"/>
    <property type="match status" value="1"/>
</dbReference>
<dbReference type="PANTHER" id="PTHR46278:SF4">
    <property type="entry name" value="ASPARTATE-SEMIALDEHYDE DEHYDROGENASE"/>
    <property type="match status" value="1"/>
</dbReference>
<dbReference type="Gene3D" id="3.30.360.10">
    <property type="entry name" value="Dihydrodipicolinate Reductase, domain 2"/>
    <property type="match status" value="1"/>
</dbReference>
<dbReference type="InterPro" id="IPR012280">
    <property type="entry name" value="Semialdhyde_DH_dimer_dom"/>
</dbReference>
<proteinExistence type="inferred from homology"/>
<feature type="binding site" evidence="16">
    <location>
        <position position="102"/>
    </location>
    <ligand>
        <name>phosphate</name>
        <dbReference type="ChEBI" id="CHEBI:43474"/>
    </ligand>
</feature>
<dbReference type="PANTHER" id="PTHR46278">
    <property type="entry name" value="DEHYDROGENASE, PUTATIVE-RELATED"/>
    <property type="match status" value="1"/>
</dbReference>
<feature type="binding site" evidence="16">
    <location>
        <position position="245"/>
    </location>
    <ligand>
        <name>phosphate</name>
        <dbReference type="ChEBI" id="CHEBI:43474"/>
    </ligand>
</feature>
<keyword evidence="13 16" id="KW-0457">Lysine biosynthesis</keyword>
<dbReference type="SUPFAM" id="SSF55347">
    <property type="entry name" value="Glyceraldehyde-3-phosphate dehydrogenase-like, C-terminal domain"/>
    <property type="match status" value="1"/>
</dbReference>
<evidence type="ECO:0000256" key="8">
    <source>
        <dbReference type="ARBA" id="ARBA00022605"/>
    </source>
</evidence>
<feature type="active site" description="Proton acceptor" evidence="16">
    <location>
        <position position="280"/>
    </location>
</feature>
<feature type="binding site" evidence="16">
    <location>
        <position position="162"/>
    </location>
    <ligand>
        <name>substrate</name>
    </ligand>
</feature>
<evidence type="ECO:0000256" key="10">
    <source>
        <dbReference type="ARBA" id="ARBA00022857"/>
    </source>
</evidence>
<dbReference type="RefSeq" id="WP_134384547.1">
    <property type="nucleotide sequence ID" value="NZ_BMWW01000001.1"/>
</dbReference>
<dbReference type="EMBL" id="CP038026">
    <property type="protein sequence ID" value="QBQ36263.1"/>
    <property type="molecule type" value="Genomic_DNA"/>
</dbReference>
<evidence type="ECO:0000256" key="12">
    <source>
        <dbReference type="ARBA" id="ARBA00023002"/>
    </source>
</evidence>
<comment type="function">
    <text evidence="1 16">Catalyzes the NADPH-dependent formation of L-aspartate-semialdehyde (L-ASA) by the reductive dephosphorylation of L-aspartyl-4-phosphate.</text>
</comment>
<feature type="binding site" evidence="16">
    <location>
        <position position="273"/>
    </location>
    <ligand>
        <name>substrate</name>
    </ligand>
</feature>
<dbReference type="GO" id="GO:0004073">
    <property type="term" value="F:aspartate-semialdehyde dehydrogenase activity"/>
    <property type="evidence" value="ECO:0007669"/>
    <property type="project" value="UniProtKB-EC"/>
</dbReference>
<name>A0ABX5S7D4_9BURK</name>
<dbReference type="Proteomes" id="UP000294359">
    <property type="component" value="Chromosome"/>
</dbReference>
<feature type="active site" description="Acyl-thioester intermediate" evidence="16">
    <location>
        <position position="135"/>
    </location>
</feature>
<evidence type="ECO:0000256" key="9">
    <source>
        <dbReference type="ARBA" id="ARBA00022697"/>
    </source>
</evidence>
<keyword evidence="19" id="KW-1185">Reference proteome</keyword>
<dbReference type="SUPFAM" id="SSF51735">
    <property type="entry name" value="NAD(P)-binding Rossmann-fold domains"/>
    <property type="match status" value="1"/>
</dbReference>
<evidence type="ECO:0000313" key="19">
    <source>
        <dbReference type="Proteomes" id="UP000294359"/>
    </source>
</evidence>
<keyword evidence="9 16" id="KW-0791">Threonine biosynthesis</keyword>